<feature type="region of interest" description="Disordered" evidence="1">
    <location>
        <begin position="166"/>
        <end position="185"/>
    </location>
</feature>
<dbReference type="AlphaFoldDB" id="A0A5B0RVW8"/>
<dbReference type="EMBL" id="VDEP01000136">
    <property type="protein sequence ID" value="KAA1129562.1"/>
    <property type="molecule type" value="Genomic_DNA"/>
</dbReference>
<feature type="compositionally biased region" description="Polar residues" evidence="1">
    <location>
        <begin position="207"/>
        <end position="219"/>
    </location>
</feature>
<feature type="region of interest" description="Disordered" evidence="1">
    <location>
        <begin position="204"/>
        <end position="237"/>
    </location>
</feature>
<evidence type="ECO:0000313" key="3">
    <source>
        <dbReference type="Proteomes" id="UP000325313"/>
    </source>
</evidence>
<sequence>MSHFKEIPRIGIELGSHTPSTTDPRDIKARHHESLQLSTLVAVPETKLITPSGISLEYRGLDRAAITKGGLLVVKKEEFIRNYKPSDWELLSREEQLQIAIARIHREQDDTLAAKILVNEKIREYREYKRELRPNPTTSAKTHNPLTDNVGNPKDTSVDELDELLNYPRDPTLPDRSQHQLDRGAQLPLEERVRQLSMLQIKKKTAEATSSQITNASQNKTRDKAMDLDDPSTSLVDTPKRLNSPEIVALSKKEKICLLIKEHVAIWTKFKKEKSSGATNELRQILHQAQDSQKVLQRMITKE</sequence>
<feature type="compositionally biased region" description="Polar residues" evidence="1">
    <location>
        <begin position="135"/>
        <end position="150"/>
    </location>
</feature>
<accession>A0A5B0RVW8</accession>
<feature type="compositionally biased region" description="Basic and acidic residues" evidence="1">
    <location>
        <begin position="172"/>
        <end position="182"/>
    </location>
</feature>
<dbReference type="Proteomes" id="UP000325313">
    <property type="component" value="Unassembled WGS sequence"/>
</dbReference>
<proteinExistence type="predicted"/>
<organism evidence="2 3">
    <name type="scientific">Puccinia graminis f. sp. tritici</name>
    <dbReference type="NCBI Taxonomy" id="56615"/>
    <lineage>
        <taxon>Eukaryota</taxon>
        <taxon>Fungi</taxon>
        <taxon>Dikarya</taxon>
        <taxon>Basidiomycota</taxon>
        <taxon>Pucciniomycotina</taxon>
        <taxon>Pucciniomycetes</taxon>
        <taxon>Pucciniales</taxon>
        <taxon>Pucciniaceae</taxon>
        <taxon>Puccinia</taxon>
    </lineage>
</organism>
<feature type="region of interest" description="Disordered" evidence="1">
    <location>
        <begin position="128"/>
        <end position="157"/>
    </location>
</feature>
<protein>
    <submittedName>
        <fullName evidence="2">Uncharacterized protein</fullName>
    </submittedName>
</protein>
<evidence type="ECO:0000313" key="2">
    <source>
        <dbReference type="EMBL" id="KAA1129562.1"/>
    </source>
</evidence>
<reference evidence="2 3" key="1">
    <citation type="submission" date="2019-05" db="EMBL/GenBank/DDBJ databases">
        <title>Emergence of the Ug99 lineage of the wheat stem rust pathogen through somatic hybridization.</title>
        <authorList>
            <person name="Li F."/>
            <person name="Upadhyaya N.M."/>
            <person name="Sperschneider J."/>
            <person name="Matny O."/>
            <person name="Nguyen-Phuc H."/>
            <person name="Mago R."/>
            <person name="Raley C."/>
            <person name="Miller M.E."/>
            <person name="Silverstein K.A.T."/>
            <person name="Henningsen E."/>
            <person name="Hirsch C.D."/>
            <person name="Visser B."/>
            <person name="Pretorius Z.A."/>
            <person name="Steffenson B.J."/>
            <person name="Schwessinger B."/>
            <person name="Dodds P.N."/>
            <person name="Figueroa M."/>
        </authorList>
    </citation>
    <scope>NUCLEOTIDE SEQUENCE [LARGE SCALE GENOMIC DNA]</scope>
    <source>
        <strain evidence="2 3">Ug99</strain>
    </source>
</reference>
<comment type="caution">
    <text evidence="2">The sequence shown here is derived from an EMBL/GenBank/DDBJ whole genome shotgun (WGS) entry which is preliminary data.</text>
</comment>
<gene>
    <name evidence="2" type="ORF">PGTUg99_028936</name>
</gene>
<name>A0A5B0RVW8_PUCGR</name>
<evidence type="ECO:0000256" key="1">
    <source>
        <dbReference type="SAM" id="MobiDB-lite"/>
    </source>
</evidence>